<dbReference type="PROSITE" id="PS00028">
    <property type="entry name" value="ZINC_FINGER_C2H2_1"/>
    <property type="match status" value="1"/>
</dbReference>
<keyword evidence="2" id="KW-0862">Zinc</keyword>
<evidence type="ECO:0000313" key="5">
    <source>
        <dbReference type="Proteomes" id="UP001281761"/>
    </source>
</evidence>
<dbReference type="SUPFAM" id="SSF57889">
    <property type="entry name" value="Cysteine-rich domain"/>
    <property type="match status" value="1"/>
</dbReference>
<dbReference type="InterPro" id="IPR013083">
    <property type="entry name" value="Znf_RING/FYVE/PHD"/>
</dbReference>
<dbReference type="Proteomes" id="UP001281761">
    <property type="component" value="Unassembled WGS sequence"/>
</dbReference>
<organism evidence="4 5">
    <name type="scientific">Blattamonas nauphoetae</name>
    <dbReference type="NCBI Taxonomy" id="2049346"/>
    <lineage>
        <taxon>Eukaryota</taxon>
        <taxon>Metamonada</taxon>
        <taxon>Preaxostyla</taxon>
        <taxon>Oxymonadida</taxon>
        <taxon>Blattamonas</taxon>
    </lineage>
</organism>
<dbReference type="InterPro" id="IPR004595">
    <property type="entry name" value="TFIIH_C1-like_dom"/>
</dbReference>
<feature type="domain" description="C2H2-type" evidence="3">
    <location>
        <begin position="336"/>
        <end position="357"/>
    </location>
</feature>
<proteinExistence type="predicted"/>
<evidence type="ECO:0000256" key="2">
    <source>
        <dbReference type="ARBA" id="ARBA00022833"/>
    </source>
</evidence>
<protein>
    <submittedName>
        <fullName evidence="4">General transcription factor IIH subunit 2</fullName>
    </submittedName>
</protein>
<accession>A0ABQ9XJY6</accession>
<dbReference type="SUPFAM" id="SSF53300">
    <property type="entry name" value="vWA-like"/>
    <property type="match status" value="1"/>
</dbReference>
<dbReference type="InterPro" id="IPR036465">
    <property type="entry name" value="vWFA_dom_sf"/>
</dbReference>
<dbReference type="Gene3D" id="3.40.50.410">
    <property type="entry name" value="von Willebrand factor, type A domain"/>
    <property type="match status" value="1"/>
</dbReference>
<dbReference type="SMART" id="SM01047">
    <property type="entry name" value="C1_4"/>
    <property type="match status" value="1"/>
</dbReference>
<dbReference type="InterPro" id="IPR013087">
    <property type="entry name" value="Znf_C2H2_type"/>
</dbReference>
<dbReference type="Gene3D" id="3.30.40.10">
    <property type="entry name" value="Zinc/RING finger domain, C3HC4 (zinc finger)"/>
    <property type="match status" value="1"/>
</dbReference>
<gene>
    <name evidence="4" type="ORF">BLNAU_13319</name>
</gene>
<evidence type="ECO:0000313" key="4">
    <source>
        <dbReference type="EMBL" id="KAK2951707.1"/>
    </source>
</evidence>
<dbReference type="PANTHER" id="PTHR12695">
    <property type="entry name" value="GENERAL TRANSCRIPTION FACTOR IIH SUBUNIT 2"/>
    <property type="match status" value="1"/>
</dbReference>
<dbReference type="Pfam" id="PF07975">
    <property type="entry name" value="C1_4"/>
    <property type="match status" value="1"/>
</dbReference>
<keyword evidence="1" id="KW-0479">Metal-binding</keyword>
<dbReference type="EMBL" id="JARBJD010000114">
    <property type="protein sequence ID" value="KAK2951707.1"/>
    <property type="molecule type" value="Genomic_DNA"/>
</dbReference>
<name>A0ABQ9XJY6_9EUKA</name>
<dbReference type="InterPro" id="IPR012170">
    <property type="entry name" value="TFIIH_SSL1/p44"/>
</dbReference>
<sequence length="363" mass="40631">MDPVSWDTGTLPWEHIRENDDGTLFVDASTRVDQDFTQEREDLGKMIVRHMIRCVLVILDLSDSMEEKEAKASNKPGRTAFLKQTLRAFAREFFDQNSLSRLGVIGLFHSEGHILVMPTGNLQDILSFCDKPLETGGEPSIRNGLKTAHIVLRFIPEYVSKEILILYSSVRTCDPTPIGDVVKDLKERSVRCFVVSFAGELHVLTKLALDTSGSHHVPMNLDVTQQILSKFTLPFPVDSSSHSFTKAIRPIPIGIPQRSSPEDVEDNSFICPQCLSKTSQPPTDCPVCGLLLISAHHLSRSTQHIFPLIAFNQTRDVPEICHGCTQHVSSQFAYECPKCQQKYCTNCNKFLHETLNHCPSCPA</sequence>
<dbReference type="PANTHER" id="PTHR12695:SF2">
    <property type="entry name" value="GENERAL TRANSCRIPTION FACTOR IIH SUBUNIT 2-RELATED"/>
    <property type="match status" value="1"/>
</dbReference>
<dbReference type="NCBIfam" id="TIGR00622">
    <property type="entry name" value="ssl1"/>
    <property type="match status" value="1"/>
</dbReference>
<evidence type="ECO:0000259" key="3">
    <source>
        <dbReference type="PROSITE" id="PS00028"/>
    </source>
</evidence>
<dbReference type="InterPro" id="IPR007198">
    <property type="entry name" value="Ssl1-like"/>
</dbReference>
<keyword evidence="5" id="KW-1185">Reference proteome</keyword>
<comment type="caution">
    <text evidence="4">The sequence shown here is derived from an EMBL/GenBank/DDBJ whole genome shotgun (WGS) entry which is preliminary data.</text>
</comment>
<dbReference type="Pfam" id="PF04056">
    <property type="entry name" value="Ssl1"/>
    <property type="match status" value="1"/>
</dbReference>
<evidence type="ECO:0000256" key="1">
    <source>
        <dbReference type="ARBA" id="ARBA00022723"/>
    </source>
</evidence>
<reference evidence="4 5" key="1">
    <citation type="journal article" date="2022" name="bioRxiv">
        <title>Genomics of Preaxostyla Flagellates Illuminates Evolutionary Transitions and the Path Towards Mitochondrial Loss.</title>
        <authorList>
            <person name="Novak L.V.F."/>
            <person name="Treitli S.C."/>
            <person name="Pyrih J."/>
            <person name="Halakuc P."/>
            <person name="Pipaliya S.V."/>
            <person name="Vacek V."/>
            <person name="Brzon O."/>
            <person name="Soukal P."/>
            <person name="Eme L."/>
            <person name="Dacks J.B."/>
            <person name="Karnkowska A."/>
            <person name="Elias M."/>
            <person name="Hampl V."/>
        </authorList>
    </citation>
    <scope>NUCLEOTIDE SEQUENCE [LARGE SCALE GENOMIC DNA]</scope>
    <source>
        <strain evidence="4">NAU3</strain>
        <tissue evidence="4">Gut</tissue>
    </source>
</reference>
<dbReference type="InterPro" id="IPR046349">
    <property type="entry name" value="C1-like_sf"/>
</dbReference>